<gene>
    <name evidence="1" type="ORF">SMAX5B_010281</name>
</gene>
<evidence type="ECO:0000313" key="1">
    <source>
        <dbReference type="EMBL" id="AWP07450.1"/>
    </source>
</evidence>
<protein>
    <submittedName>
        <fullName evidence="1">Uncharacterized protein</fullName>
    </submittedName>
</protein>
<accession>A0A2U9BUY9</accession>
<evidence type="ECO:0000313" key="2">
    <source>
        <dbReference type="Proteomes" id="UP000246464"/>
    </source>
</evidence>
<keyword evidence="2" id="KW-1185">Reference proteome</keyword>
<sequence length="120" mass="12798">MVPPCQKRFFSGPDVFEKAPREKMALCPEVPSPPRAEFLCDSGRVGVARCGGRKGKEGGEKTQKRHVWVLARCHASVRSPGGRVTVGVHGTSGCCYATSLQQLTVTLSFVSVGQLLAVVA</sequence>
<proteinExistence type="predicted"/>
<organism evidence="1 2">
    <name type="scientific">Scophthalmus maximus</name>
    <name type="common">Turbot</name>
    <name type="synonym">Psetta maxima</name>
    <dbReference type="NCBI Taxonomy" id="52904"/>
    <lineage>
        <taxon>Eukaryota</taxon>
        <taxon>Metazoa</taxon>
        <taxon>Chordata</taxon>
        <taxon>Craniata</taxon>
        <taxon>Vertebrata</taxon>
        <taxon>Euteleostomi</taxon>
        <taxon>Actinopterygii</taxon>
        <taxon>Neopterygii</taxon>
        <taxon>Teleostei</taxon>
        <taxon>Neoteleostei</taxon>
        <taxon>Acanthomorphata</taxon>
        <taxon>Carangaria</taxon>
        <taxon>Pleuronectiformes</taxon>
        <taxon>Pleuronectoidei</taxon>
        <taxon>Scophthalmidae</taxon>
        <taxon>Scophthalmus</taxon>
    </lineage>
</organism>
<dbReference type="Proteomes" id="UP000246464">
    <property type="component" value="Chromosome 9"/>
</dbReference>
<dbReference type="EMBL" id="CP026251">
    <property type="protein sequence ID" value="AWP07450.1"/>
    <property type="molecule type" value="Genomic_DNA"/>
</dbReference>
<reference evidence="1 2" key="1">
    <citation type="submission" date="2017-12" db="EMBL/GenBank/DDBJ databases">
        <title>Integrating genomic resources of turbot (Scophthalmus maximus) in depth evaluation of genetic and physical mapping variation across individuals.</title>
        <authorList>
            <person name="Martinez P."/>
        </authorList>
    </citation>
    <scope>NUCLEOTIDE SEQUENCE [LARGE SCALE GENOMIC DNA]</scope>
</reference>
<dbReference type="AlphaFoldDB" id="A0A2U9BUY9"/>
<name>A0A2U9BUY9_SCOMX</name>